<keyword evidence="2" id="KW-1185">Reference proteome</keyword>
<dbReference type="Proteomes" id="UP000315628">
    <property type="component" value="Unassembled WGS sequence"/>
</dbReference>
<gene>
    <name evidence="1" type="ORF">FB557_0394</name>
</gene>
<dbReference type="AlphaFoldDB" id="A0A560WGN7"/>
<dbReference type="OrthoDB" id="9814774at2"/>
<dbReference type="Pfam" id="PF14539">
    <property type="entry name" value="DUF4442"/>
    <property type="match status" value="1"/>
</dbReference>
<dbReference type="EMBL" id="VIUW01000001">
    <property type="protein sequence ID" value="TWD16851.1"/>
    <property type="molecule type" value="Genomic_DNA"/>
</dbReference>
<reference evidence="1 2" key="1">
    <citation type="submission" date="2019-06" db="EMBL/GenBank/DDBJ databases">
        <title>Sequencing the genomes of 1000 actinobacteria strains.</title>
        <authorList>
            <person name="Klenk H.-P."/>
        </authorList>
    </citation>
    <scope>NUCLEOTIDE SEQUENCE [LARGE SCALE GENOMIC DNA]</scope>
    <source>
        <strain evidence="1 2">DSM 18935</strain>
    </source>
</reference>
<dbReference type="Gene3D" id="3.10.129.10">
    <property type="entry name" value="Hotdog Thioesterase"/>
    <property type="match status" value="1"/>
</dbReference>
<proteinExistence type="predicted"/>
<evidence type="ECO:0000313" key="2">
    <source>
        <dbReference type="Proteomes" id="UP000315628"/>
    </source>
</evidence>
<sequence>MPNPSSLASRLPTWQDLADDPRAIRHGMNLWPPFRFAGIRVREISPDWRRARVELLRRASNRNFVGTQFGGSMFAMTDPFWMILVMQNLGRDYVVWDKAGEIEFVRPGRTALHAEFVVTEELLEDLRARAADGSKVLHWCETDVVDEGGEVVARVRKQLYVRRKRRD</sequence>
<dbReference type="SUPFAM" id="SSF54637">
    <property type="entry name" value="Thioesterase/thiol ester dehydrase-isomerase"/>
    <property type="match status" value="1"/>
</dbReference>
<evidence type="ECO:0000313" key="1">
    <source>
        <dbReference type="EMBL" id="TWD16851.1"/>
    </source>
</evidence>
<comment type="caution">
    <text evidence="1">The sequence shown here is derived from an EMBL/GenBank/DDBJ whole genome shotgun (WGS) entry which is preliminary data.</text>
</comment>
<dbReference type="InterPro" id="IPR029069">
    <property type="entry name" value="HotDog_dom_sf"/>
</dbReference>
<organism evidence="1 2">
    <name type="scientific">Marihabitans asiaticum</name>
    <dbReference type="NCBI Taxonomy" id="415218"/>
    <lineage>
        <taxon>Bacteria</taxon>
        <taxon>Bacillati</taxon>
        <taxon>Actinomycetota</taxon>
        <taxon>Actinomycetes</taxon>
        <taxon>Micrococcales</taxon>
        <taxon>Intrasporangiaceae</taxon>
        <taxon>Marihabitans</taxon>
    </lineage>
</organism>
<protein>
    <submittedName>
        <fullName evidence="1">Acyl-coenzyme A thioesterase PaaI-like protein</fullName>
    </submittedName>
</protein>
<accession>A0A560WGN7</accession>
<name>A0A560WGN7_9MICO</name>
<dbReference type="InterPro" id="IPR027961">
    <property type="entry name" value="DUF4442"/>
</dbReference>